<dbReference type="Gene3D" id="3.90.1570.10">
    <property type="entry name" value="tt1808, chain A"/>
    <property type="match status" value="1"/>
</dbReference>
<dbReference type="EMBL" id="JAALHA020000008">
    <property type="protein sequence ID" value="MDR9896442.1"/>
    <property type="molecule type" value="Genomic_DNA"/>
</dbReference>
<feature type="domain" description="Putative restriction endonuclease" evidence="1">
    <location>
        <begin position="10"/>
        <end position="183"/>
    </location>
</feature>
<keyword evidence="3" id="KW-1185">Reference proteome</keyword>
<dbReference type="InterPro" id="IPR012296">
    <property type="entry name" value="Nuclease_put_TT1808"/>
</dbReference>
<gene>
    <name evidence="2" type="ORF">G7B40_018020</name>
</gene>
<evidence type="ECO:0000259" key="1">
    <source>
        <dbReference type="Pfam" id="PF05685"/>
    </source>
</evidence>
<dbReference type="GO" id="GO:0004519">
    <property type="term" value="F:endonuclease activity"/>
    <property type="evidence" value="ECO:0007669"/>
    <property type="project" value="UniProtKB-KW"/>
</dbReference>
<dbReference type="InterPro" id="IPR008538">
    <property type="entry name" value="Uma2"/>
</dbReference>
<accession>A0AAP5IAC3</accession>
<name>A0AAP5IAC3_9CYAN</name>
<evidence type="ECO:0000313" key="2">
    <source>
        <dbReference type="EMBL" id="MDR9896442.1"/>
    </source>
</evidence>
<evidence type="ECO:0000313" key="3">
    <source>
        <dbReference type="Proteomes" id="UP000667802"/>
    </source>
</evidence>
<dbReference type="Proteomes" id="UP000667802">
    <property type="component" value="Unassembled WGS sequence"/>
</dbReference>
<dbReference type="AlphaFoldDB" id="A0AAP5IAC3"/>
<dbReference type="Pfam" id="PF05685">
    <property type="entry name" value="Uma2"/>
    <property type="match status" value="1"/>
</dbReference>
<keyword evidence="2" id="KW-0255">Endonuclease</keyword>
<dbReference type="RefSeq" id="WP_208340357.1">
    <property type="nucleotide sequence ID" value="NZ_CAWQFN010000651.1"/>
</dbReference>
<dbReference type="SUPFAM" id="SSF52980">
    <property type="entry name" value="Restriction endonuclease-like"/>
    <property type="match status" value="1"/>
</dbReference>
<protein>
    <submittedName>
        <fullName evidence="2">Uma2 family endonuclease</fullName>
    </submittedName>
</protein>
<keyword evidence="2" id="KW-0540">Nuclease</keyword>
<proteinExistence type="predicted"/>
<sequence length="192" mass="21365">MTTTSKKLTLEEYLNYDDGTDTQYELVAGELVAMPPESPKNVQIAIYLLSQFLKFVSLKRLSNKAEIVISGRRATTRIPDLVVLTDELAAILQGATRSTITLDMPPPALVVEVVSPGKINEDRDYRYKRSEYAARGISEYWIVNPQTNKVSMLTLVEGLYEEKIFEGSTAISSDTFPQLRLTAQQILTAGEG</sequence>
<reference evidence="3" key="1">
    <citation type="journal article" date="2021" name="Science">
        <title>Hunting the eagle killer: A cyanobacterial neurotoxin causes vacuolar myelinopathy.</title>
        <authorList>
            <person name="Breinlinger S."/>
            <person name="Phillips T.J."/>
            <person name="Haram B.N."/>
            <person name="Mares J."/>
            <person name="Martinez Yerena J.A."/>
            <person name="Hrouzek P."/>
            <person name="Sobotka R."/>
            <person name="Henderson W.M."/>
            <person name="Schmieder P."/>
            <person name="Williams S.M."/>
            <person name="Lauderdale J.D."/>
            <person name="Wilde H.D."/>
            <person name="Gerrin W."/>
            <person name="Kust A."/>
            <person name="Washington J.W."/>
            <person name="Wagner C."/>
            <person name="Geier B."/>
            <person name="Liebeke M."/>
            <person name="Enke H."/>
            <person name="Niedermeyer T.H.J."/>
            <person name="Wilde S.B."/>
        </authorList>
    </citation>
    <scope>NUCLEOTIDE SEQUENCE [LARGE SCALE GENOMIC DNA]</scope>
    <source>
        <strain evidence="3">Thurmond2011</strain>
    </source>
</reference>
<dbReference type="PANTHER" id="PTHR34107">
    <property type="entry name" value="SLL0198 PROTEIN-RELATED"/>
    <property type="match status" value="1"/>
</dbReference>
<organism evidence="2 3">
    <name type="scientific">Aetokthonos hydrillicola Thurmond2011</name>
    <dbReference type="NCBI Taxonomy" id="2712845"/>
    <lineage>
        <taxon>Bacteria</taxon>
        <taxon>Bacillati</taxon>
        <taxon>Cyanobacteriota</taxon>
        <taxon>Cyanophyceae</taxon>
        <taxon>Nostocales</taxon>
        <taxon>Hapalosiphonaceae</taxon>
        <taxon>Aetokthonos</taxon>
    </lineage>
</organism>
<dbReference type="CDD" id="cd06260">
    <property type="entry name" value="DUF820-like"/>
    <property type="match status" value="1"/>
</dbReference>
<comment type="caution">
    <text evidence="2">The sequence shown here is derived from an EMBL/GenBank/DDBJ whole genome shotgun (WGS) entry which is preliminary data.</text>
</comment>
<dbReference type="InterPro" id="IPR011335">
    <property type="entry name" value="Restrct_endonuc-II-like"/>
</dbReference>
<dbReference type="PANTHER" id="PTHR34107:SF2">
    <property type="entry name" value="SLL0888 PROTEIN"/>
    <property type="match status" value="1"/>
</dbReference>
<keyword evidence="2" id="KW-0378">Hydrolase</keyword>